<keyword evidence="8" id="KW-1185">Reference proteome</keyword>
<dbReference type="RefSeq" id="WP_120630479.1">
    <property type="nucleotide sequence ID" value="NZ_RAWG01000563.1"/>
</dbReference>
<evidence type="ECO:0000256" key="4">
    <source>
        <dbReference type="ARBA" id="ARBA00023136"/>
    </source>
</evidence>
<feature type="transmembrane region" description="Helical" evidence="6">
    <location>
        <begin position="151"/>
        <end position="171"/>
    </location>
</feature>
<feature type="compositionally biased region" description="Low complexity" evidence="5">
    <location>
        <begin position="228"/>
        <end position="238"/>
    </location>
</feature>
<dbReference type="EMBL" id="RAWG01000563">
    <property type="protein sequence ID" value="RKH27503.1"/>
    <property type="molecule type" value="Genomic_DNA"/>
</dbReference>
<keyword evidence="4 6" id="KW-0472">Membrane</keyword>
<protein>
    <submittedName>
        <fullName evidence="7">Energy transducer TonB</fullName>
    </submittedName>
</protein>
<feature type="compositionally biased region" description="Basic and acidic residues" evidence="5">
    <location>
        <begin position="214"/>
        <end position="227"/>
    </location>
</feature>
<evidence type="ECO:0000256" key="5">
    <source>
        <dbReference type="SAM" id="MobiDB-lite"/>
    </source>
</evidence>
<dbReference type="NCBIfam" id="TIGR01352">
    <property type="entry name" value="tonB_Cterm"/>
    <property type="match status" value="1"/>
</dbReference>
<evidence type="ECO:0000313" key="8">
    <source>
        <dbReference type="Proteomes" id="UP000273405"/>
    </source>
</evidence>
<dbReference type="InterPro" id="IPR006260">
    <property type="entry name" value="TonB/TolA_C"/>
</dbReference>
<organism evidence="7 8">
    <name type="scientific">Corallococcus sicarius</name>
    <dbReference type="NCBI Taxonomy" id="2316726"/>
    <lineage>
        <taxon>Bacteria</taxon>
        <taxon>Pseudomonadati</taxon>
        <taxon>Myxococcota</taxon>
        <taxon>Myxococcia</taxon>
        <taxon>Myxococcales</taxon>
        <taxon>Cystobacterineae</taxon>
        <taxon>Myxococcaceae</taxon>
        <taxon>Corallococcus</taxon>
    </lineage>
</organism>
<comment type="caution">
    <text evidence="7">The sequence shown here is derived from an EMBL/GenBank/DDBJ whole genome shotgun (WGS) entry which is preliminary data.</text>
</comment>
<accession>A0A3A8M5C7</accession>
<sequence length="449" mass="47498">MALQTSPKLLRVGVIQDGRIVEEHHVLHDSVTIGDDARSTIVLPAALERPGRFKVLENRANQFHLIIDEHMQGRVNLGSSDVDFDALRSQGLATRRADATFDLPLQESARGKVELTDATLFFHFVPAPPADAKPALPPELKGSAWRAVDRLFFGILATMLVLYVASVALIASRPTPVVAEVPLDQLEDRFVRAIIPQQPPAKEQPKDTGSTPEAKPEEKKPTEKKPDTASATTAPAATAEERRQQLATRVANTGILKVLGASGGGGGVIENLLSNDVGGANVAEALQGAQAGGGALAVGSGGNGLGTIQGDTGGKAAGIDVKGTTGVGAVDTGRKQTVKVPQVADAVPEVDSSEVSPKALGRFIYGKKASIQRCYEKELKRDPNLKGRVMVRFNLKPNGRAGDIEVDESTLGSEGVSSCIITTIRSWTFPFQPSDDVPVSYPFIFSPGD</sequence>
<evidence type="ECO:0000256" key="1">
    <source>
        <dbReference type="ARBA" id="ARBA00004167"/>
    </source>
</evidence>
<dbReference type="NCBIfam" id="NF033768">
    <property type="entry name" value="myxo_SS_tail"/>
    <property type="match status" value="1"/>
</dbReference>
<comment type="subcellular location">
    <subcellularLocation>
        <location evidence="1">Membrane</location>
        <topology evidence="1">Single-pass membrane protein</topology>
    </subcellularLocation>
</comment>
<gene>
    <name evidence="7" type="ORF">D7X12_40685</name>
</gene>
<evidence type="ECO:0000256" key="2">
    <source>
        <dbReference type="ARBA" id="ARBA00022692"/>
    </source>
</evidence>
<dbReference type="AlphaFoldDB" id="A0A3A8M5C7"/>
<proteinExistence type="predicted"/>
<keyword evidence="3 6" id="KW-1133">Transmembrane helix</keyword>
<dbReference type="Proteomes" id="UP000273405">
    <property type="component" value="Unassembled WGS sequence"/>
</dbReference>
<evidence type="ECO:0000256" key="3">
    <source>
        <dbReference type="ARBA" id="ARBA00022989"/>
    </source>
</evidence>
<dbReference type="GO" id="GO:0016020">
    <property type="term" value="C:membrane"/>
    <property type="evidence" value="ECO:0007669"/>
    <property type="project" value="UniProtKB-SubCell"/>
</dbReference>
<dbReference type="InterPro" id="IPR049806">
    <property type="entry name" value="MasK-like_C"/>
</dbReference>
<dbReference type="OrthoDB" id="5392467at2"/>
<feature type="region of interest" description="Disordered" evidence="5">
    <location>
        <begin position="196"/>
        <end position="244"/>
    </location>
</feature>
<reference evidence="8" key="1">
    <citation type="submission" date="2018-09" db="EMBL/GenBank/DDBJ databases">
        <authorList>
            <person name="Livingstone P.G."/>
            <person name="Whitworth D.E."/>
        </authorList>
    </citation>
    <scope>NUCLEOTIDE SEQUENCE [LARGE SCALE GENOMIC DNA]</scope>
    <source>
        <strain evidence="8">CA040B</strain>
    </source>
</reference>
<evidence type="ECO:0000313" key="7">
    <source>
        <dbReference type="EMBL" id="RKH27503.1"/>
    </source>
</evidence>
<name>A0A3A8M5C7_9BACT</name>
<evidence type="ECO:0000256" key="6">
    <source>
        <dbReference type="SAM" id="Phobius"/>
    </source>
</evidence>
<keyword evidence="2 6" id="KW-0812">Transmembrane</keyword>